<dbReference type="OrthoDB" id="6592350at2759"/>
<evidence type="ECO:0000256" key="1">
    <source>
        <dbReference type="SAM" id="Phobius"/>
    </source>
</evidence>
<reference evidence="2 3" key="1">
    <citation type="submission" date="2019-08" db="EMBL/GenBank/DDBJ databases">
        <title>Whole genome of Aphis craccivora.</title>
        <authorList>
            <person name="Voronova N.V."/>
            <person name="Shulinski R.S."/>
            <person name="Bandarenka Y.V."/>
            <person name="Zhorov D.G."/>
            <person name="Warner D."/>
        </authorList>
    </citation>
    <scope>NUCLEOTIDE SEQUENCE [LARGE SCALE GENOMIC DNA]</scope>
    <source>
        <strain evidence="2">180601</strain>
        <tissue evidence="2">Whole Body</tissue>
    </source>
</reference>
<feature type="transmembrane region" description="Helical" evidence="1">
    <location>
        <begin position="443"/>
        <end position="466"/>
    </location>
</feature>
<gene>
    <name evidence="2" type="ORF">FWK35_00039141</name>
</gene>
<keyword evidence="1" id="KW-1133">Transmembrane helix</keyword>
<sequence length="546" mass="61990">MLGHAQCSEIHQRLVYNFPNGGIVLGLKINQTTYATHTLAGSIDRDGNCQGSTFASDRGSWRKVIVQGNYKIHLSEGIANAISKDNELVLPTGTKLKLSELYGLDTHKGEIIWNNNQFHHSCDVQDFDVLYDGPATVMISEPPHSTSEEIQTFLVETQNIVFALKKIKKTFACEIPVILTEHPQLFILMDISFMNHFTIKNIIPQNTDLMAYVNTKFVYIENFLKTTLISLYSDLVKKQCDLERKILLQQLSLATYSLSEFAYSMGEGPGYTALRAGEIIYLLKCKPVDVEIARHTSCFNELPIKYNNKTHFMAPKTHTLQTYGTEMDCNELLPPAFLLDGEWFGFAPTPREIKVPQTLRPSTTWTWTYRSPEALMIAGIYTQDIMTALQKHLIFPQEIDSVQRNIARQSMGYNFVDQGLRLKSLLDEDTIGNMVENKLQKMWGWFTSFGTFISGLLGLFVIWRAFTTAINTGLNISILYQTFGWSIKLLAGIFSSLTQYVMHKAHNKQLYKEVSNPTSKLPNTTLTEIQNKTSTKHYPNNRTISL</sequence>
<keyword evidence="1" id="KW-0472">Membrane</keyword>
<dbReference type="Proteomes" id="UP000478052">
    <property type="component" value="Unassembled WGS sequence"/>
</dbReference>
<dbReference type="EMBL" id="VUJU01015497">
    <property type="protein sequence ID" value="KAF0693528.1"/>
    <property type="molecule type" value="Genomic_DNA"/>
</dbReference>
<evidence type="ECO:0000313" key="2">
    <source>
        <dbReference type="EMBL" id="KAF0693528.1"/>
    </source>
</evidence>
<keyword evidence="3" id="KW-1185">Reference proteome</keyword>
<proteinExistence type="predicted"/>
<feature type="transmembrane region" description="Helical" evidence="1">
    <location>
        <begin position="478"/>
        <end position="502"/>
    </location>
</feature>
<keyword evidence="1" id="KW-0812">Transmembrane</keyword>
<protein>
    <submittedName>
        <fullName evidence="2">Uncharacterized protein</fullName>
    </submittedName>
</protein>
<evidence type="ECO:0000313" key="3">
    <source>
        <dbReference type="Proteomes" id="UP000478052"/>
    </source>
</evidence>
<organism evidence="2 3">
    <name type="scientific">Aphis craccivora</name>
    <name type="common">Cowpea aphid</name>
    <dbReference type="NCBI Taxonomy" id="307492"/>
    <lineage>
        <taxon>Eukaryota</taxon>
        <taxon>Metazoa</taxon>
        <taxon>Ecdysozoa</taxon>
        <taxon>Arthropoda</taxon>
        <taxon>Hexapoda</taxon>
        <taxon>Insecta</taxon>
        <taxon>Pterygota</taxon>
        <taxon>Neoptera</taxon>
        <taxon>Paraneoptera</taxon>
        <taxon>Hemiptera</taxon>
        <taxon>Sternorrhyncha</taxon>
        <taxon>Aphidomorpha</taxon>
        <taxon>Aphidoidea</taxon>
        <taxon>Aphididae</taxon>
        <taxon>Aphidini</taxon>
        <taxon>Aphis</taxon>
        <taxon>Aphis</taxon>
    </lineage>
</organism>
<dbReference type="AlphaFoldDB" id="A0A6G0VN85"/>
<comment type="caution">
    <text evidence="2">The sequence shown here is derived from an EMBL/GenBank/DDBJ whole genome shotgun (WGS) entry which is preliminary data.</text>
</comment>
<dbReference type="Pfam" id="PF24664">
    <property type="entry name" value="Monjiviricetes_fusion"/>
    <property type="match status" value="1"/>
</dbReference>
<name>A0A6G0VN85_APHCR</name>
<accession>A0A6G0VN85</accession>